<dbReference type="EMBL" id="GGEC01036771">
    <property type="protein sequence ID" value="MBX17255.1"/>
    <property type="molecule type" value="Transcribed_RNA"/>
</dbReference>
<protein>
    <submittedName>
        <fullName evidence="1">Uncharacterized protein</fullName>
    </submittedName>
</protein>
<reference evidence="1" key="1">
    <citation type="submission" date="2018-02" db="EMBL/GenBank/DDBJ databases">
        <title>Rhizophora mucronata_Transcriptome.</title>
        <authorList>
            <person name="Meera S.P."/>
            <person name="Sreeshan A."/>
            <person name="Augustine A."/>
        </authorList>
    </citation>
    <scope>NUCLEOTIDE SEQUENCE</scope>
    <source>
        <tissue evidence="1">Leaf</tissue>
    </source>
</reference>
<proteinExistence type="predicted"/>
<dbReference type="AlphaFoldDB" id="A0A2P2LGZ8"/>
<organism evidence="1">
    <name type="scientific">Rhizophora mucronata</name>
    <name type="common">Asiatic mangrove</name>
    <dbReference type="NCBI Taxonomy" id="61149"/>
    <lineage>
        <taxon>Eukaryota</taxon>
        <taxon>Viridiplantae</taxon>
        <taxon>Streptophyta</taxon>
        <taxon>Embryophyta</taxon>
        <taxon>Tracheophyta</taxon>
        <taxon>Spermatophyta</taxon>
        <taxon>Magnoliopsida</taxon>
        <taxon>eudicotyledons</taxon>
        <taxon>Gunneridae</taxon>
        <taxon>Pentapetalae</taxon>
        <taxon>rosids</taxon>
        <taxon>fabids</taxon>
        <taxon>Malpighiales</taxon>
        <taxon>Rhizophoraceae</taxon>
        <taxon>Rhizophora</taxon>
    </lineage>
</organism>
<evidence type="ECO:0000313" key="1">
    <source>
        <dbReference type="EMBL" id="MBX17255.1"/>
    </source>
</evidence>
<name>A0A2P2LGZ8_RHIMU</name>
<accession>A0A2P2LGZ8</accession>
<sequence>MFSYVWNRMCWCSYSLFFLPFEIGVCGWARMSITSLCA</sequence>